<dbReference type="Pfam" id="PF16197">
    <property type="entry name" value="KAsynt_C_assoc"/>
    <property type="match status" value="1"/>
</dbReference>
<keyword evidence="1" id="KW-0596">Phosphopantetheine</keyword>
<protein>
    <recommendedName>
        <fullName evidence="5">Ketosynthase family 3 (KS3) domain-containing protein</fullName>
    </recommendedName>
</protein>
<dbReference type="Proteomes" id="UP000828390">
    <property type="component" value="Unassembled WGS sequence"/>
</dbReference>
<dbReference type="EMBL" id="JAIWYP010000009">
    <property type="protein sequence ID" value="KAH3775185.1"/>
    <property type="molecule type" value="Genomic_DNA"/>
</dbReference>
<evidence type="ECO:0000256" key="1">
    <source>
        <dbReference type="ARBA" id="ARBA00022450"/>
    </source>
</evidence>
<dbReference type="Pfam" id="PF00109">
    <property type="entry name" value="ketoacyl-synt"/>
    <property type="match status" value="1"/>
</dbReference>
<evidence type="ECO:0000313" key="7">
    <source>
        <dbReference type="Proteomes" id="UP000828390"/>
    </source>
</evidence>
<proteinExistence type="predicted"/>
<feature type="domain" description="Ketosynthase family 3 (KS3)" evidence="5">
    <location>
        <begin position="4"/>
        <end position="404"/>
    </location>
</feature>
<dbReference type="InterPro" id="IPR014031">
    <property type="entry name" value="Ketoacyl_synth_C"/>
</dbReference>
<dbReference type="SUPFAM" id="SSF53901">
    <property type="entry name" value="Thiolase-like"/>
    <property type="match status" value="1"/>
</dbReference>
<dbReference type="AlphaFoldDB" id="A0A9D4EB98"/>
<dbReference type="InterPro" id="IPR016039">
    <property type="entry name" value="Thiolase-like"/>
</dbReference>
<dbReference type="SUPFAM" id="SSF52151">
    <property type="entry name" value="FabD/lysophospholipase-like"/>
    <property type="match status" value="1"/>
</dbReference>
<feature type="non-terminal residue" evidence="6">
    <location>
        <position position="1"/>
    </location>
</feature>
<dbReference type="SMART" id="SM00825">
    <property type="entry name" value="PKS_KS"/>
    <property type="match status" value="1"/>
</dbReference>
<evidence type="ECO:0000259" key="5">
    <source>
        <dbReference type="PROSITE" id="PS52004"/>
    </source>
</evidence>
<evidence type="ECO:0000256" key="2">
    <source>
        <dbReference type="ARBA" id="ARBA00022553"/>
    </source>
</evidence>
<dbReference type="CDD" id="cd00833">
    <property type="entry name" value="PKS"/>
    <property type="match status" value="1"/>
</dbReference>
<reference evidence="6" key="2">
    <citation type="submission" date="2020-11" db="EMBL/GenBank/DDBJ databases">
        <authorList>
            <person name="McCartney M.A."/>
            <person name="Auch B."/>
            <person name="Kono T."/>
            <person name="Mallez S."/>
            <person name="Becker A."/>
            <person name="Gohl D.M."/>
            <person name="Silverstein K.A.T."/>
            <person name="Koren S."/>
            <person name="Bechman K.B."/>
            <person name="Herman A."/>
            <person name="Abrahante J.E."/>
            <person name="Garbe J."/>
        </authorList>
    </citation>
    <scope>NUCLEOTIDE SEQUENCE</scope>
    <source>
        <strain evidence="6">Duluth1</strain>
        <tissue evidence="6">Whole animal</tissue>
    </source>
</reference>
<dbReference type="InterPro" id="IPR020841">
    <property type="entry name" value="PKS_Beta-ketoAc_synthase_dom"/>
</dbReference>
<keyword evidence="2" id="KW-0597">Phosphoprotein</keyword>
<dbReference type="InterPro" id="IPR050091">
    <property type="entry name" value="PKS_NRPS_Biosynth_Enz"/>
</dbReference>
<gene>
    <name evidence="6" type="ORF">DPMN_176584</name>
</gene>
<keyword evidence="4" id="KW-0472">Membrane</keyword>
<dbReference type="Gene3D" id="3.40.366.10">
    <property type="entry name" value="Malonyl-Coenzyme A Acyl Carrier Protein, domain 2"/>
    <property type="match status" value="1"/>
</dbReference>
<feature type="transmembrane region" description="Helical" evidence="4">
    <location>
        <begin position="990"/>
        <end position="1014"/>
    </location>
</feature>
<dbReference type="Pfam" id="PF02801">
    <property type="entry name" value="Ketoacyl-synt_C"/>
    <property type="match status" value="1"/>
</dbReference>
<comment type="caution">
    <text evidence="6">The sequence shown here is derived from an EMBL/GenBank/DDBJ whole genome shotgun (WGS) entry which is preliminary data.</text>
</comment>
<dbReference type="PROSITE" id="PS52004">
    <property type="entry name" value="KS3_2"/>
    <property type="match status" value="1"/>
</dbReference>
<dbReference type="InterPro" id="IPR001227">
    <property type="entry name" value="Ac_transferase_dom_sf"/>
</dbReference>
<dbReference type="PANTHER" id="PTHR43775">
    <property type="entry name" value="FATTY ACID SYNTHASE"/>
    <property type="match status" value="1"/>
</dbReference>
<dbReference type="PANTHER" id="PTHR43775:SF37">
    <property type="entry name" value="SI:DKEY-61P9.11"/>
    <property type="match status" value="1"/>
</dbReference>
<evidence type="ECO:0000313" key="6">
    <source>
        <dbReference type="EMBL" id="KAH3775185.1"/>
    </source>
</evidence>
<dbReference type="GO" id="GO:0006633">
    <property type="term" value="P:fatty acid biosynthetic process"/>
    <property type="evidence" value="ECO:0007669"/>
    <property type="project" value="TreeGrafter"/>
</dbReference>
<accession>A0A9D4EB98</accession>
<evidence type="ECO:0000256" key="4">
    <source>
        <dbReference type="SAM" id="Phobius"/>
    </source>
</evidence>
<evidence type="ECO:0000256" key="3">
    <source>
        <dbReference type="SAM" id="MobiDB-lite"/>
    </source>
</evidence>
<keyword evidence="4" id="KW-0812">Transmembrane</keyword>
<reference evidence="6" key="1">
    <citation type="journal article" date="2019" name="bioRxiv">
        <title>The Genome of the Zebra Mussel, Dreissena polymorpha: A Resource for Invasive Species Research.</title>
        <authorList>
            <person name="McCartney M.A."/>
            <person name="Auch B."/>
            <person name="Kono T."/>
            <person name="Mallez S."/>
            <person name="Zhang Y."/>
            <person name="Obille A."/>
            <person name="Becker A."/>
            <person name="Abrahante J.E."/>
            <person name="Garbe J."/>
            <person name="Badalamenti J.P."/>
            <person name="Herman A."/>
            <person name="Mangelson H."/>
            <person name="Liachko I."/>
            <person name="Sullivan S."/>
            <person name="Sone E.D."/>
            <person name="Koren S."/>
            <person name="Silverstein K.A.T."/>
            <person name="Beckman K.B."/>
            <person name="Gohl D.M."/>
        </authorList>
    </citation>
    <scope>NUCLEOTIDE SEQUENCE</scope>
    <source>
        <strain evidence="6">Duluth1</strain>
        <tissue evidence="6">Whole animal</tissue>
    </source>
</reference>
<keyword evidence="4" id="KW-1133">Transmembrane helix</keyword>
<dbReference type="InterPro" id="IPR014030">
    <property type="entry name" value="Ketoacyl_synth_N"/>
</dbReference>
<dbReference type="InterPro" id="IPR016035">
    <property type="entry name" value="Acyl_Trfase/lysoPLipase"/>
</dbReference>
<keyword evidence="7" id="KW-1185">Reference proteome</keyword>
<name>A0A9D4EB98_DREPO</name>
<organism evidence="6 7">
    <name type="scientific">Dreissena polymorpha</name>
    <name type="common">Zebra mussel</name>
    <name type="synonym">Mytilus polymorpha</name>
    <dbReference type="NCBI Taxonomy" id="45954"/>
    <lineage>
        <taxon>Eukaryota</taxon>
        <taxon>Metazoa</taxon>
        <taxon>Spiralia</taxon>
        <taxon>Lophotrochozoa</taxon>
        <taxon>Mollusca</taxon>
        <taxon>Bivalvia</taxon>
        <taxon>Autobranchia</taxon>
        <taxon>Heteroconchia</taxon>
        <taxon>Euheterodonta</taxon>
        <taxon>Imparidentia</taxon>
        <taxon>Neoheterodontei</taxon>
        <taxon>Myida</taxon>
        <taxon>Dreissenoidea</taxon>
        <taxon>Dreissenidae</taxon>
        <taxon>Dreissena</taxon>
    </lineage>
</organism>
<dbReference type="GO" id="GO:0004312">
    <property type="term" value="F:fatty acid synthase activity"/>
    <property type="evidence" value="ECO:0007669"/>
    <property type="project" value="TreeGrafter"/>
</dbReference>
<feature type="region of interest" description="Disordered" evidence="3">
    <location>
        <begin position="920"/>
        <end position="941"/>
    </location>
</feature>
<sequence length="1096" mass="121168">KVNMPNAYIGGIACRFPKARNTKEFWDGLISGQDMTDKPRWPAGLYKLPPRLGLLQDINKFDNSYFGIPDEEVELMNPLLWHLLEILYECVVDSCLPLAALQDSTVGLYLGCGDSDMEALLRTRVCETENLTCTQYILSYLANCLGVQGPAITVDTGDSCSLAALQMATVDLDAGKCQYAIVAGCSLILNPIKSLQMGGFLSKDGRSHIFDQSGEGIVRAEGCAAILLARCVDELPRIYCNIVDMGIAFRSPFKDSLKDMSTVKMAEMLEDLYGSNNITADDIAYVELHGYGVRVKDDLEIKVIAEVLGEKRTDKPLPVGCVKTNIGSAEAVSGFASIIKCILAMHYKEIPPNHLKTSSILTETLQTLGDEVIPLCEPRPLKGKYMGVSCVGQGGVCGHVILEPFYPDDDDSFCQVPGDIAIPFTACNVEGVEAITSFVENNRYNINLLKLMTSSCLSSDPNHPIRGFIQLGTREEDFHVWQRYANEIPTPVYLCLDDILQGPFSVSIDLMEIDTFTAAFNQCSKSLNLIEPSIDLEKLIVESEMIDPFSRIGLLVSSLLYMCMIDCLEEAGTEFSGVMGCGVSEVIAAYIDGCVSRDQCFQIMNTIGKHLEEYRHANEDSWCVLDVSLPLEDLYQLGPRALFCGSYDIEQSRLAVQTQFLDKLIERIDDVGGACGDKIDGGVPVYTSCMQGLVRSIERELRDIIPSPQYSSKHLFSGSVDWRDHASARQCLVDPAYIAGLITKPCMRYRALLNMMEKGEALTITNRHYMDGAESGSFLENPRKGLSYHETSLKCGLDDTVNTSLYDDKSHDWSLRQTGVVPDLVCKPSVSSLAWDDATWQKAIRRRTLQHQSPGIGQDGDRTVLSQLDSRSTYDHMTTPVSRSLPDGIGQGHRPMPDHLSAAIRLLPGHDMTGTSPGTGPVFGDRSSHRSMAPVTGDRSGHRHLGRQLVPTIAVDVVHALLYRTVLIQGVNKIVTDHLETLGDVILRDVIPIAAVLFLGIAGIKPVVMLYSFVYIRYGGHLGFLDLVDPGRFALVGRSIIGRVDRVLNRPRMISFLLESFRYEFSQYGTSHQDFFSVEGYKTQFQRTKMINFMLL</sequence>
<dbReference type="InterPro" id="IPR032821">
    <property type="entry name" value="PKS_assoc"/>
</dbReference>
<dbReference type="Gene3D" id="3.40.47.10">
    <property type="match status" value="1"/>
</dbReference>